<dbReference type="KEGG" id="bpm:BURPS1710b_A1529"/>
<protein>
    <submittedName>
        <fullName evidence="1">Uncharacterized protein</fullName>
    </submittedName>
</protein>
<evidence type="ECO:0000313" key="2">
    <source>
        <dbReference type="Proteomes" id="UP000002700"/>
    </source>
</evidence>
<dbReference type="AlphaFoldDB" id="Q3JIB8"/>
<organism evidence="1 2">
    <name type="scientific">Burkholderia pseudomallei (strain 1710b)</name>
    <dbReference type="NCBI Taxonomy" id="320372"/>
    <lineage>
        <taxon>Bacteria</taxon>
        <taxon>Pseudomonadati</taxon>
        <taxon>Pseudomonadota</taxon>
        <taxon>Betaproteobacteria</taxon>
        <taxon>Burkholderiales</taxon>
        <taxon>Burkholderiaceae</taxon>
        <taxon>Burkholderia</taxon>
        <taxon>pseudomallei group</taxon>
    </lineage>
</organism>
<sequence length="580" mass="64970">MAGRGVRACAACRPLSRALQYCMRVPATPCAWIARVNRRAIFARAAAGRGSVFERFVHGDRTVLPVSGCANPRFRDAALAAQMLAHAAHRGRLARRPYVAFARRQRQFAQCVDQPARAALAARRIAAMSPYHIQVRIGFECDLRRRISHFEHRRDARAGRQFLEPARDGGQCGVVADQQMPVEILRNHERTARPADAERLPDARLSGPLRSRPRMMQHEIEIELARGAIIAARREIACDGARPVLRKHDAVRAEFGARGCVFAGRREEDFHVIVERRRFEIVEFVACQRHALQMRRHVDDALDLQQAEFQRMTHAYDRALGSRLGHVDRFSLMSRKRRDSALRAAFDVGDGAPQNGRDAALLVGVCAAPAKERLLERHPCFDEFRQPAARVVLGRGGRFAGERATHEFHLAAEMRELREQHLDAFTLRVEMRAARVGERVTLAVAFGLHRHVAEFFQIRERRIHHAGARRVEAARARVERLDQLIAVARLLGEQREQQQLQIVGAELTAARHRVVSEAAEPTGAAAEAAEWAEAMPAAAAAMAAEHLTKHLERAVSERIGHAAFAARKTVSVAHVRLLCL</sequence>
<accession>Q3JIB8</accession>
<name>Q3JIB8_BURP1</name>
<dbReference type="EMBL" id="CP000125">
    <property type="protein sequence ID" value="ABA51606.1"/>
    <property type="molecule type" value="Genomic_DNA"/>
</dbReference>
<dbReference type="HOGENOM" id="CLU_469845_0_0_4"/>
<proteinExistence type="predicted"/>
<reference evidence="1 2" key="1">
    <citation type="submission" date="2005-09" db="EMBL/GenBank/DDBJ databases">
        <authorList>
            <person name="Woods D.E."/>
            <person name="Nierman W.C."/>
        </authorList>
    </citation>
    <scope>NUCLEOTIDE SEQUENCE [LARGE SCALE GENOMIC DNA]</scope>
    <source>
        <strain evidence="1 2">1710b</strain>
    </source>
</reference>
<gene>
    <name evidence="1" type="ordered locus">BURPS1710b_A1529</name>
</gene>
<dbReference type="EnsemblBacteria" id="ABA51606">
    <property type="protein sequence ID" value="ABA51606"/>
    <property type="gene ID" value="BURPS1710b_A1529"/>
</dbReference>
<evidence type="ECO:0000313" key="1">
    <source>
        <dbReference type="EMBL" id="ABA51606.1"/>
    </source>
</evidence>
<dbReference type="Proteomes" id="UP000002700">
    <property type="component" value="Chromosome II"/>
</dbReference>